<dbReference type="Proteomes" id="UP000078397">
    <property type="component" value="Unassembled WGS sequence"/>
</dbReference>
<comment type="caution">
    <text evidence="2">The sequence shown here is derived from an EMBL/GenBank/DDBJ whole genome shotgun (WGS) entry which is preliminary data.</text>
</comment>
<dbReference type="AlphaFoldDB" id="A0A179FQB7"/>
<evidence type="ECO:0000313" key="3">
    <source>
        <dbReference type="Proteomes" id="UP000078397"/>
    </source>
</evidence>
<dbReference type="Gene3D" id="3.90.1300.10">
    <property type="entry name" value="Amidase signature (AS) domain"/>
    <property type="match status" value="1"/>
</dbReference>
<dbReference type="PANTHER" id="PTHR42678">
    <property type="entry name" value="AMIDASE"/>
    <property type="match status" value="1"/>
</dbReference>
<dbReference type="KEGG" id="pchm:VFPPC_04158"/>
<feature type="domain" description="Amidase" evidence="1">
    <location>
        <begin position="26"/>
        <end position="332"/>
    </location>
</feature>
<sequence>MQLNLVEATIQDLQTALSTRSITATDLVARYLHRIATYDTRGPALNSIVHINPNIFAEAAASDDRRANGAALGPLDGIPYLLKDGFKYKGMTVSAGSPAFKDLISNEDAFLAGQLKAAGAVCIGKTNMPPMAAGGMQRGLYGRAESPYNPDYLTAAFWSGSSNGSATAAAASFAAFSIGTETVSSGRSPASNNALVAYTPSRGVISCRGVWPLYPTCDVMVPHTRTVSDMLTILDVLTKQDAVTKGDFWREQTFVKLPVSTKPHSTYADPNSLKGKRFAIPRMYIGGHDPHAKPTYVSSAVKTLFSQAKSDIEALGGTVIETDFPVVTNYEDDSISNQPNNVRGAPEDWNQLERGKIIAYTWDDFLIANNDSDIRTLSAVEGNKLFPKPPGYLPDKFVEAKNVISYPGLVDFVKAGRTPVLDIPGMEQTLKALEAQRKRDLEDWMDQHSLDAVIFPANGGVGMADLEENEESARFAHLNGVKYSNGNRALRHLGIPTVSVTMGVMHDTGVPVNLTFAGKAYSDGHLLRYAYAFEESTKRRVAPTMTPALKSDVIEGMAESVSEGGERVVVSVEGERVEIAPGTYRIRIGGDVGAGNETQLEVFVDGKRIDDEFVQRTENGAWAASIESTPVIEGRPQGKDAVILADRTLVVVLARRQRTVSGCYGLLG</sequence>
<keyword evidence="3" id="KW-1185">Reference proteome</keyword>
<gene>
    <name evidence="2" type="ORF">VFPPC_04158</name>
</gene>
<dbReference type="STRING" id="1380566.A0A179FQB7"/>
<dbReference type="InterPro" id="IPR036928">
    <property type="entry name" value="AS_sf"/>
</dbReference>
<proteinExistence type="predicted"/>
<dbReference type="InterPro" id="IPR023631">
    <property type="entry name" value="Amidase_dom"/>
</dbReference>
<dbReference type="EMBL" id="LSBJ02000003">
    <property type="protein sequence ID" value="OAQ67815.2"/>
    <property type="molecule type" value="Genomic_DNA"/>
</dbReference>
<organism evidence="2 3">
    <name type="scientific">Pochonia chlamydosporia 170</name>
    <dbReference type="NCBI Taxonomy" id="1380566"/>
    <lineage>
        <taxon>Eukaryota</taxon>
        <taxon>Fungi</taxon>
        <taxon>Dikarya</taxon>
        <taxon>Ascomycota</taxon>
        <taxon>Pezizomycotina</taxon>
        <taxon>Sordariomycetes</taxon>
        <taxon>Hypocreomycetidae</taxon>
        <taxon>Hypocreales</taxon>
        <taxon>Clavicipitaceae</taxon>
        <taxon>Pochonia</taxon>
    </lineage>
</organism>
<name>A0A179FQB7_METCM</name>
<dbReference type="GeneID" id="28847551"/>
<dbReference type="SUPFAM" id="SSF75304">
    <property type="entry name" value="Amidase signature (AS) enzymes"/>
    <property type="match status" value="1"/>
</dbReference>
<evidence type="ECO:0000259" key="1">
    <source>
        <dbReference type="Pfam" id="PF01425"/>
    </source>
</evidence>
<dbReference type="Pfam" id="PF01425">
    <property type="entry name" value="Amidase"/>
    <property type="match status" value="1"/>
</dbReference>
<dbReference type="NCBIfam" id="NF005127">
    <property type="entry name" value="PRK06565.1"/>
    <property type="match status" value="1"/>
</dbReference>
<protein>
    <submittedName>
        <fullName evidence="2">Amidase</fullName>
    </submittedName>
</protein>
<reference evidence="2 3" key="1">
    <citation type="journal article" date="2016" name="PLoS Pathog.">
        <title>Biosynthesis of antibiotic leucinostatins in bio-control fungus Purpureocillium lilacinum and their inhibition on phytophthora revealed by genome mining.</title>
        <authorList>
            <person name="Wang G."/>
            <person name="Liu Z."/>
            <person name="Lin R."/>
            <person name="Li E."/>
            <person name="Mao Z."/>
            <person name="Ling J."/>
            <person name="Yang Y."/>
            <person name="Yin W.B."/>
            <person name="Xie B."/>
        </authorList>
    </citation>
    <scope>NUCLEOTIDE SEQUENCE [LARGE SCALE GENOMIC DNA]</scope>
    <source>
        <strain evidence="2">170</strain>
    </source>
</reference>
<dbReference type="RefSeq" id="XP_018144665.2">
    <property type="nucleotide sequence ID" value="XM_018283557.2"/>
</dbReference>
<dbReference type="OrthoDB" id="783096at2759"/>
<evidence type="ECO:0000313" key="2">
    <source>
        <dbReference type="EMBL" id="OAQ67815.2"/>
    </source>
</evidence>
<accession>A0A179FQB7</accession>
<dbReference type="PANTHER" id="PTHR42678:SF11">
    <property type="entry name" value="AMIDASE FAMILY PROTEIN"/>
    <property type="match status" value="1"/>
</dbReference>